<reference evidence="1 2" key="1">
    <citation type="submission" date="2023-07" db="EMBL/GenBank/DDBJ databases">
        <title>Sequencing the genomes of 1000 actinobacteria strains.</title>
        <authorList>
            <person name="Klenk H.-P."/>
        </authorList>
    </citation>
    <scope>NUCLEOTIDE SEQUENCE [LARGE SCALE GENOMIC DNA]</scope>
    <source>
        <strain evidence="1 2">DSM 20167</strain>
    </source>
</reference>
<comment type="caution">
    <text evidence="1">The sequence shown here is derived from an EMBL/GenBank/DDBJ whole genome shotgun (WGS) entry which is preliminary data.</text>
</comment>
<protein>
    <submittedName>
        <fullName evidence="1">Uncharacterized protein</fullName>
    </submittedName>
</protein>
<dbReference type="Proteomes" id="UP001183817">
    <property type="component" value="Unassembled WGS sequence"/>
</dbReference>
<dbReference type="EMBL" id="JAVDYI010000001">
    <property type="protein sequence ID" value="MDR7359153.1"/>
    <property type="molecule type" value="Genomic_DNA"/>
</dbReference>
<sequence>MSPSRGQDPFLPVFHSRAEAAIWIQTTPEFTEAGGMDKDHVTLGNARKFMDSERYRTMKQVMLSVRASSF</sequence>
<keyword evidence="2" id="KW-1185">Reference proteome</keyword>
<evidence type="ECO:0000313" key="1">
    <source>
        <dbReference type="EMBL" id="MDR7359153.1"/>
    </source>
</evidence>
<name>A0ABU2BKI7_9MICC</name>
<dbReference type="RefSeq" id="WP_310291432.1">
    <property type="nucleotide sequence ID" value="NZ_BAAAWO010000001.1"/>
</dbReference>
<gene>
    <name evidence="1" type="ORF">J2S64_002844</name>
</gene>
<proteinExistence type="predicted"/>
<evidence type="ECO:0000313" key="2">
    <source>
        <dbReference type="Proteomes" id="UP001183817"/>
    </source>
</evidence>
<organism evidence="1 2">
    <name type="scientific">Paeniglutamicibacter sulfureus</name>
    <dbReference type="NCBI Taxonomy" id="43666"/>
    <lineage>
        <taxon>Bacteria</taxon>
        <taxon>Bacillati</taxon>
        <taxon>Actinomycetota</taxon>
        <taxon>Actinomycetes</taxon>
        <taxon>Micrococcales</taxon>
        <taxon>Micrococcaceae</taxon>
        <taxon>Paeniglutamicibacter</taxon>
    </lineage>
</organism>
<accession>A0ABU2BKI7</accession>